<reference evidence="1" key="2">
    <citation type="submission" date="2015-05" db="EMBL/GenBank/DDBJ databases">
        <title>Draft genome sequence of Actinomyces odontolyticus (ATCC 17982).</title>
        <authorList>
            <person name="Sudarsanam P."/>
            <person name="Ley R."/>
            <person name="Guruge J."/>
            <person name="Turnbaugh P.J."/>
            <person name="Mahowald M."/>
            <person name="Liep D."/>
            <person name="Gordon J."/>
        </authorList>
    </citation>
    <scope>NUCLEOTIDE SEQUENCE</scope>
    <source>
        <strain evidence="1">ATCC 17982</strain>
    </source>
</reference>
<dbReference type="EMBL" id="AAYI02000004">
    <property type="protein sequence ID" value="EDN80897.1"/>
    <property type="molecule type" value="Genomic_DNA"/>
</dbReference>
<keyword evidence="2" id="KW-1185">Reference proteome</keyword>
<comment type="caution">
    <text evidence="1">The sequence shown here is derived from an EMBL/GenBank/DDBJ whole genome shotgun (WGS) entry which is preliminary data.</text>
</comment>
<dbReference type="eggNOG" id="COG1475">
    <property type="taxonomic scope" value="Bacteria"/>
</dbReference>
<sequence length="352" mass="40060">MMGASTVELLKLFEREYDLNELAQSYLENGFFTSEALIVNRQNNIVLEGNRRLAALKYLHHDEEAQAAGIATFDAGTSEEEQLDDLFEIPVIFVDDRESLAPYLGFRHINGPKQWLPSAKARYVWQRVKKWMENNTDSSEDPFYVIGREIGSNRAGVMSQYLQYSILREARDEFKLSHETSYILSKRFGVWSRLNNNLAVLDHIGFSRDQRTSAKSIDEALKDIDGERLSGLLKDLTPEYGPDGKLTRKAVITDSRQVADYAEVLNNTEALQHLREYRNFETAVAIAKGLKANAILQATIDQLKLVREAIEDPSEVDEKTQTLANQLSLITEQITTGVRFILKNTTSYEIRS</sequence>
<name>A7BCH3_9ACTO</name>
<gene>
    <name evidence="1" type="ORF">ACTODO_01353</name>
</gene>
<dbReference type="Proteomes" id="UP000003553">
    <property type="component" value="Unassembled WGS sequence"/>
</dbReference>
<protein>
    <recommendedName>
        <fullName evidence="3">ParB/Sulfiredoxin domain-containing protein</fullName>
    </recommendedName>
</protein>
<evidence type="ECO:0008006" key="3">
    <source>
        <dbReference type="Google" id="ProtNLM"/>
    </source>
</evidence>
<dbReference type="HOGENOM" id="CLU_061563_0_0_11"/>
<evidence type="ECO:0000313" key="2">
    <source>
        <dbReference type="Proteomes" id="UP000003553"/>
    </source>
</evidence>
<accession>A7BCH3</accession>
<reference evidence="1" key="1">
    <citation type="submission" date="2007-04" db="EMBL/GenBank/DDBJ databases">
        <authorList>
            <person name="Fulton L."/>
            <person name="Clifton S."/>
            <person name="Fulton B."/>
            <person name="Xu J."/>
            <person name="Minx P."/>
            <person name="Pepin K.H."/>
            <person name="Johnson M."/>
            <person name="Thiruvilangam P."/>
            <person name="Bhonagiri V."/>
            <person name="Nash W.E."/>
            <person name="Mardis E.R."/>
            <person name="Wilson R.K."/>
        </authorList>
    </citation>
    <scope>NUCLEOTIDE SEQUENCE [LARGE SCALE GENOMIC DNA]</scope>
    <source>
        <strain evidence="1">ATCC 17982</strain>
    </source>
</reference>
<proteinExistence type="predicted"/>
<organism evidence="1 2">
    <name type="scientific">Schaalia dentiphila ATCC 17982</name>
    <dbReference type="NCBI Taxonomy" id="411466"/>
    <lineage>
        <taxon>Bacteria</taxon>
        <taxon>Bacillati</taxon>
        <taxon>Actinomycetota</taxon>
        <taxon>Actinomycetes</taxon>
        <taxon>Actinomycetales</taxon>
        <taxon>Actinomycetaceae</taxon>
        <taxon>Schaalia</taxon>
        <taxon>Schaalia dentiphila</taxon>
    </lineage>
</organism>
<dbReference type="AlphaFoldDB" id="A7BCH3"/>
<evidence type="ECO:0000313" key="1">
    <source>
        <dbReference type="EMBL" id="EDN80897.1"/>
    </source>
</evidence>